<dbReference type="EC" id="3.1.3.-" evidence="2"/>
<dbReference type="RefSeq" id="WP_377931247.1">
    <property type="nucleotide sequence ID" value="NZ_JBHUEA010000001.1"/>
</dbReference>
<keyword evidence="1 2" id="KW-0378">Hydrolase</keyword>
<dbReference type="SUPFAM" id="SSF56784">
    <property type="entry name" value="HAD-like"/>
    <property type="match status" value="1"/>
</dbReference>
<dbReference type="GO" id="GO:0016787">
    <property type="term" value="F:hydrolase activity"/>
    <property type="evidence" value="ECO:0007669"/>
    <property type="project" value="UniProtKB-KW"/>
</dbReference>
<dbReference type="EMBL" id="JBHUEA010000001">
    <property type="protein sequence ID" value="MFD1720040.1"/>
    <property type="molecule type" value="Genomic_DNA"/>
</dbReference>
<evidence type="ECO:0000313" key="3">
    <source>
        <dbReference type="Proteomes" id="UP001597347"/>
    </source>
</evidence>
<dbReference type="InterPro" id="IPR051540">
    <property type="entry name" value="S-2-haloacid_dehalogenase"/>
</dbReference>
<keyword evidence="3" id="KW-1185">Reference proteome</keyword>
<name>A0ABW4LBH3_9MICO</name>
<reference evidence="3" key="1">
    <citation type="journal article" date="2019" name="Int. J. Syst. Evol. Microbiol.">
        <title>The Global Catalogue of Microorganisms (GCM) 10K type strain sequencing project: providing services to taxonomists for standard genome sequencing and annotation.</title>
        <authorList>
            <consortium name="The Broad Institute Genomics Platform"/>
            <consortium name="The Broad Institute Genome Sequencing Center for Infectious Disease"/>
            <person name="Wu L."/>
            <person name="Ma J."/>
        </authorList>
    </citation>
    <scope>NUCLEOTIDE SEQUENCE [LARGE SCALE GENOMIC DNA]</scope>
    <source>
        <strain evidence="3">CGMCC 1.12471</strain>
    </source>
</reference>
<evidence type="ECO:0000256" key="1">
    <source>
        <dbReference type="ARBA" id="ARBA00022801"/>
    </source>
</evidence>
<sequence>MPAPTRLVVLDLDGTVLVGDEPVRAYLAALLRRAPLPGAEAVLESYLARGGSEPDAYAAVARIAERAGVPAADRQAAYAESRAALHAGAVAAHAAEGLAAALDRRPAGVVVALVTNAPVEGAAPLLERVGLAGRLDRVVGDAGKPAGMPEVLQGLLAETGVGAERLLAAGDVWANDLAAAAALGGTTVLIDRHGHAEGAPDLRGPSLAALLPALEEWWTRP</sequence>
<organism evidence="2 3">
    <name type="scientific">Amnibacterium endophyticum</name>
    <dbReference type="NCBI Taxonomy" id="2109337"/>
    <lineage>
        <taxon>Bacteria</taxon>
        <taxon>Bacillati</taxon>
        <taxon>Actinomycetota</taxon>
        <taxon>Actinomycetes</taxon>
        <taxon>Micrococcales</taxon>
        <taxon>Microbacteriaceae</taxon>
        <taxon>Amnibacterium</taxon>
    </lineage>
</organism>
<protein>
    <submittedName>
        <fullName evidence="2">HAD family hydrolase</fullName>
        <ecNumber evidence="2">3.1.3.-</ecNumber>
    </submittedName>
</protein>
<accession>A0ABW4LBH3</accession>
<dbReference type="PANTHER" id="PTHR43316:SF3">
    <property type="entry name" value="HALOACID DEHALOGENASE, TYPE II (AFU_ORTHOLOGUE AFUA_2G07750)-RELATED"/>
    <property type="match status" value="1"/>
</dbReference>
<gene>
    <name evidence="2" type="ORF">ACFSBI_00625</name>
</gene>
<dbReference type="InterPro" id="IPR023214">
    <property type="entry name" value="HAD_sf"/>
</dbReference>
<dbReference type="Gene3D" id="3.40.50.1000">
    <property type="entry name" value="HAD superfamily/HAD-like"/>
    <property type="match status" value="1"/>
</dbReference>
<comment type="caution">
    <text evidence="2">The sequence shown here is derived from an EMBL/GenBank/DDBJ whole genome shotgun (WGS) entry which is preliminary data.</text>
</comment>
<dbReference type="Pfam" id="PF00702">
    <property type="entry name" value="Hydrolase"/>
    <property type="match status" value="1"/>
</dbReference>
<dbReference type="CDD" id="cd01427">
    <property type="entry name" value="HAD_like"/>
    <property type="match status" value="1"/>
</dbReference>
<dbReference type="Proteomes" id="UP001597347">
    <property type="component" value="Unassembled WGS sequence"/>
</dbReference>
<evidence type="ECO:0000313" key="2">
    <source>
        <dbReference type="EMBL" id="MFD1720040.1"/>
    </source>
</evidence>
<dbReference type="InterPro" id="IPR036412">
    <property type="entry name" value="HAD-like_sf"/>
</dbReference>
<proteinExistence type="predicted"/>
<dbReference type="PANTHER" id="PTHR43316">
    <property type="entry name" value="HYDROLASE, HALOACID DELAHOGENASE-RELATED"/>
    <property type="match status" value="1"/>
</dbReference>